<dbReference type="PANTHER" id="PTHR45138">
    <property type="entry name" value="REGULATORY COMPONENTS OF SENSORY TRANSDUCTION SYSTEM"/>
    <property type="match status" value="1"/>
</dbReference>
<comment type="caution">
    <text evidence="6">The sequence shown here is derived from an EMBL/GenBank/DDBJ whole genome shotgun (WGS) entry which is preliminary data.</text>
</comment>
<proteinExistence type="predicted"/>
<accession>A0ABU1MS39</accession>
<keyword evidence="3" id="KW-1133">Transmembrane helix</keyword>
<dbReference type="Pfam" id="PF00990">
    <property type="entry name" value="GGDEF"/>
    <property type="match status" value="1"/>
</dbReference>
<dbReference type="Proteomes" id="UP001184150">
    <property type="component" value="Unassembled WGS sequence"/>
</dbReference>
<reference evidence="6 7" key="1">
    <citation type="submission" date="2023-07" db="EMBL/GenBank/DDBJ databases">
        <title>Sorghum-associated microbial communities from plants grown in Nebraska, USA.</title>
        <authorList>
            <person name="Schachtman D."/>
        </authorList>
    </citation>
    <scope>NUCLEOTIDE SEQUENCE [LARGE SCALE GENOMIC DNA]</scope>
    <source>
        <strain evidence="6 7">DS1027</strain>
    </source>
</reference>
<dbReference type="Pfam" id="PF00672">
    <property type="entry name" value="HAMP"/>
    <property type="match status" value="1"/>
</dbReference>
<dbReference type="InterPro" id="IPR050469">
    <property type="entry name" value="Diguanylate_Cyclase"/>
</dbReference>
<dbReference type="InterPro" id="IPR003660">
    <property type="entry name" value="HAMP_dom"/>
</dbReference>
<comment type="catalytic activity">
    <reaction evidence="2">
        <text>2 GTP = 3',3'-c-di-GMP + 2 diphosphate</text>
        <dbReference type="Rhea" id="RHEA:24898"/>
        <dbReference type="ChEBI" id="CHEBI:33019"/>
        <dbReference type="ChEBI" id="CHEBI:37565"/>
        <dbReference type="ChEBI" id="CHEBI:58805"/>
        <dbReference type="EC" id="2.7.7.65"/>
    </reaction>
</comment>
<evidence type="ECO:0000313" key="7">
    <source>
        <dbReference type="Proteomes" id="UP001184150"/>
    </source>
</evidence>
<dbReference type="PANTHER" id="PTHR45138:SF9">
    <property type="entry name" value="DIGUANYLATE CYCLASE DGCM-RELATED"/>
    <property type="match status" value="1"/>
</dbReference>
<feature type="transmembrane region" description="Helical" evidence="3">
    <location>
        <begin position="6"/>
        <end position="28"/>
    </location>
</feature>
<dbReference type="InterPro" id="IPR029787">
    <property type="entry name" value="Nucleotide_cyclase"/>
</dbReference>
<sequence length="600" mass="66191">MRLATITNWAYGVTVVLSLISGGTMLLASRAQTEERAAVAQRALLDRAAERIVEQEGSLSGLARQFVISGDARDLAAYQQASQGLRSVEQRMRVMVDAGASADELDALKAGMLAIDELQDEQQEAITARRKANKALAVERLFGADYERDLDRAMAQFDQFQYRLDQRTEAEVARATGLSRLWRSVSEAALAVTAFLFLCVMYFIFRKRVIHPVVKLSDVVARLAAEDYAAIPPEFDHVDEIGDMAQAIRAFRDNGLARQRLELERSTDRAIRELLSRMTQRMQASDTFHDLKSVVECFIPEIAPAYAGRLYLLDETRQVMVEVGSWLSPAHSPPEFPPLSCWALRRGLPHRPGGDSIDIPCGHVGRQDRPVDAICLPLTSQRETLGLLYLERHHRAHSEAASEAYLTVLAENIALAIANLRLREALRAMALADPLTGLANRRHLDAVLEAEIATAQQHNQPLSCIMIDVDHFKRFNDTHGHDAGDTVLREVASTLKGCVRDGGFAARVGGEEFLLLLPGLSMDQACERAELMRQRISDLKLRMDGRELGPVTASFGVSSTPEICGADKLLQTADAALLRAKAAGRDRVVCAQPRLAQARG</sequence>
<keyword evidence="7" id="KW-1185">Reference proteome</keyword>
<evidence type="ECO:0000256" key="1">
    <source>
        <dbReference type="ARBA" id="ARBA00012528"/>
    </source>
</evidence>
<dbReference type="Gene3D" id="3.30.450.40">
    <property type="match status" value="1"/>
</dbReference>
<dbReference type="PROSITE" id="PS50885">
    <property type="entry name" value="HAMP"/>
    <property type="match status" value="1"/>
</dbReference>
<dbReference type="Gene3D" id="6.10.340.10">
    <property type="match status" value="1"/>
</dbReference>
<feature type="domain" description="GGDEF" evidence="5">
    <location>
        <begin position="460"/>
        <end position="593"/>
    </location>
</feature>
<dbReference type="InterPro" id="IPR003018">
    <property type="entry name" value="GAF"/>
</dbReference>
<dbReference type="PROSITE" id="PS50887">
    <property type="entry name" value="GGDEF"/>
    <property type="match status" value="1"/>
</dbReference>
<dbReference type="InterPro" id="IPR043128">
    <property type="entry name" value="Rev_trsase/Diguanyl_cyclase"/>
</dbReference>
<protein>
    <recommendedName>
        <fullName evidence="1">diguanylate cyclase</fullName>
        <ecNumber evidence="1">2.7.7.65</ecNumber>
    </recommendedName>
</protein>
<keyword evidence="3" id="KW-0472">Membrane</keyword>
<feature type="transmembrane region" description="Helical" evidence="3">
    <location>
        <begin position="188"/>
        <end position="205"/>
    </location>
</feature>
<dbReference type="CDD" id="cd01949">
    <property type="entry name" value="GGDEF"/>
    <property type="match status" value="1"/>
</dbReference>
<name>A0ABU1MS39_9SPHN</name>
<dbReference type="SUPFAM" id="SSF55073">
    <property type="entry name" value="Nucleotide cyclase"/>
    <property type="match status" value="1"/>
</dbReference>
<keyword evidence="3" id="KW-0812">Transmembrane</keyword>
<dbReference type="EC" id="2.7.7.65" evidence="1"/>
<dbReference type="Gene3D" id="3.30.70.270">
    <property type="match status" value="1"/>
</dbReference>
<evidence type="ECO:0000256" key="2">
    <source>
        <dbReference type="ARBA" id="ARBA00034247"/>
    </source>
</evidence>
<evidence type="ECO:0000313" key="6">
    <source>
        <dbReference type="EMBL" id="MDR6513166.1"/>
    </source>
</evidence>
<dbReference type="SMART" id="SM00065">
    <property type="entry name" value="GAF"/>
    <property type="match status" value="1"/>
</dbReference>
<dbReference type="SUPFAM" id="SSF55781">
    <property type="entry name" value="GAF domain-like"/>
    <property type="match status" value="1"/>
</dbReference>
<dbReference type="InterPro" id="IPR029016">
    <property type="entry name" value="GAF-like_dom_sf"/>
</dbReference>
<dbReference type="RefSeq" id="WP_309806499.1">
    <property type="nucleotide sequence ID" value="NZ_JAVDRD010000016.1"/>
</dbReference>
<dbReference type="SMART" id="SM00267">
    <property type="entry name" value="GGDEF"/>
    <property type="match status" value="1"/>
</dbReference>
<dbReference type="NCBIfam" id="TIGR00254">
    <property type="entry name" value="GGDEF"/>
    <property type="match status" value="1"/>
</dbReference>
<dbReference type="SMART" id="SM00304">
    <property type="entry name" value="HAMP"/>
    <property type="match status" value="1"/>
</dbReference>
<dbReference type="SUPFAM" id="SSF158472">
    <property type="entry name" value="HAMP domain-like"/>
    <property type="match status" value="1"/>
</dbReference>
<evidence type="ECO:0000259" key="5">
    <source>
        <dbReference type="PROSITE" id="PS50887"/>
    </source>
</evidence>
<dbReference type="EMBL" id="JAVDRD010000016">
    <property type="protein sequence ID" value="MDR6513166.1"/>
    <property type="molecule type" value="Genomic_DNA"/>
</dbReference>
<evidence type="ECO:0000256" key="3">
    <source>
        <dbReference type="SAM" id="Phobius"/>
    </source>
</evidence>
<evidence type="ECO:0000259" key="4">
    <source>
        <dbReference type="PROSITE" id="PS50885"/>
    </source>
</evidence>
<organism evidence="6 7">
    <name type="scientific">Novosphingobium capsulatum</name>
    <dbReference type="NCBI Taxonomy" id="13688"/>
    <lineage>
        <taxon>Bacteria</taxon>
        <taxon>Pseudomonadati</taxon>
        <taxon>Pseudomonadota</taxon>
        <taxon>Alphaproteobacteria</taxon>
        <taxon>Sphingomonadales</taxon>
        <taxon>Sphingomonadaceae</taxon>
        <taxon>Novosphingobium</taxon>
    </lineage>
</organism>
<feature type="domain" description="HAMP" evidence="4">
    <location>
        <begin position="207"/>
        <end position="260"/>
    </location>
</feature>
<dbReference type="InterPro" id="IPR000160">
    <property type="entry name" value="GGDEF_dom"/>
</dbReference>
<gene>
    <name evidence="6" type="ORF">J2792_004058</name>
</gene>